<comment type="caution">
    <text evidence="1">The sequence shown here is derived from an EMBL/GenBank/DDBJ whole genome shotgun (WGS) entry which is preliminary data.</text>
</comment>
<accession>A0A931GA99</accession>
<dbReference type="SUPFAM" id="SSF55961">
    <property type="entry name" value="Bet v1-like"/>
    <property type="match status" value="1"/>
</dbReference>
<proteinExistence type="predicted"/>
<gene>
    <name evidence="1" type="ORF">IV500_20945</name>
</gene>
<name>A0A931GA99_9MICC</name>
<dbReference type="Gene3D" id="3.30.530.20">
    <property type="match status" value="1"/>
</dbReference>
<keyword evidence="2" id="KW-1185">Reference proteome</keyword>
<dbReference type="InterPro" id="IPR023393">
    <property type="entry name" value="START-like_dom_sf"/>
</dbReference>
<protein>
    <submittedName>
        <fullName evidence="1">SRPBCC family protein</fullName>
    </submittedName>
</protein>
<dbReference type="EMBL" id="JADNYM010000044">
    <property type="protein sequence ID" value="MBG0741824.1"/>
    <property type="molecule type" value="Genomic_DNA"/>
</dbReference>
<evidence type="ECO:0000313" key="1">
    <source>
        <dbReference type="EMBL" id="MBG0741824.1"/>
    </source>
</evidence>
<reference evidence="1 2" key="1">
    <citation type="submission" date="2020-11" db="EMBL/GenBank/DDBJ databases">
        <title>Arthrobacter antarcticus sp. nov., isolated from Antarctic Soil.</title>
        <authorList>
            <person name="Li J."/>
        </authorList>
    </citation>
    <scope>NUCLEOTIDE SEQUENCE [LARGE SCALE GENOMIC DNA]</scope>
    <source>
        <strain evidence="1 2">Z1-20</strain>
    </source>
</reference>
<evidence type="ECO:0000313" key="2">
    <source>
        <dbReference type="Proteomes" id="UP000655366"/>
    </source>
</evidence>
<dbReference type="AlphaFoldDB" id="A0A931GA99"/>
<organism evidence="1 2">
    <name type="scientific">Arthrobacter terrae</name>
    <dbReference type="NCBI Taxonomy" id="2935737"/>
    <lineage>
        <taxon>Bacteria</taxon>
        <taxon>Bacillati</taxon>
        <taxon>Actinomycetota</taxon>
        <taxon>Actinomycetes</taxon>
        <taxon>Micrococcales</taxon>
        <taxon>Micrococcaceae</taxon>
        <taxon>Arthrobacter</taxon>
    </lineage>
</organism>
<sequence length="171" mass="18800">MVERQYDLMSTWHLDADPESVWSVIADPDMSWPTWWPGCSFGGPLVRSAISSESPAAVLLATTAPLRFRAALGYKLGITVHPTMVKPPHRIEFDAGGDLVGTGSVALFPAGRDGPLTKMQIEWRVRPTQRWMRLLTPIAAPAFTAAHRHLMRKGERGLRAELAGVKTCNGK</sequence>
<dbReference type="Proteomes" id="UP000655366">
    <property type="component" value="Unassembled WGS sequence"/>
</dbReference>